<protein>
    <submittedName>
        <fullName evidence="2">Uncharacterized protein</fullName>
    </submittedName>
</protein>
<evidence type="ECO:0000256" key="1">
    <source>
        <dbReference type="SAM" id="Coils"/>
    </source>
</evidence>
<dbReference type="EMBL" id="KB206169">
    <property type="protein sequence ID" value="ELP94861.1"/>
    <property type="molecule type" value="Genomic_DNA"/>
</dbReference>
<evidence type="ECO:0000313" key="2">
    <source>
        <dbReference type="EMBL" id="ELP94861.1"/>
    </source>
</evidence>
<dbReference type="AlphaFoldDB" id="A0A0A1UE29"/>
<dbReference type="Proteomes" id="UP000014680">
    <property type="component" value="Unassembled WGS sequence"/>
</dbReference>
<evidence type="ECO:0000313" key="3">
    <source>
        <dbReference type="Proteomes" id="UP000014680"/>
    </source>
</evidence>
<accession>A0A0A1UE29</accession>
<feature type="coiled-coil region" evidence="1">
    <location>
        <begin position="27"/>
        <end position="89"/>
    </location>
</feature>
<dbReference type="VEuPathDB" id="AmoebaDB:EIN_248750"/>
<dbReference type="OMA" id="MMECELE"/>
<gene>
    <name evidence="2" type="ORF">EIN_248750</name>
</gene>
<name>A0A0A1UE29_ENTIV</name>
<sequence length="148" mass="17196">MESDISDLNKQLDTFSDQIKKEYTTFFQEIESSIKSLKTQIAETEQHLSEAVDRCCESGLPPTVPKEVQSMMECELEEYTREIDRVFNEEINKLQKYHILSTDDFVKVKQPNLNYVDNGISSYLFTQAIDHTDQLCKLLSKDIKDNIC</sequence>
<dbReference type="OrthoDB" id="25612at2759"/>
<keyword evidence="3" id="KW-1185">Reference proteome</keyword>
<dbReference type="KEGG" id="eiv:EIN_248750"/>
<dbReference type="RefSeq" id="XP_004261632.1">
    <property type="nucleotide sequence ID" value="XM_004261584.1"/>
</dbReference>
<proteinExistence type="predicted"/>
<reference evidence="2 3" key="1">
    <citation type="submission" date="2012-10" db="EMBL/GenBank/DDBJ databases">
        <authorList>
            <person name="Zafar N."/>
            <person name="Inman J."/>
            <person name="Hall N."/>
            <person name="Lorenzi H."/>
            <person name="Caler E."/>
        </authorList>
    </citation>
    <scope>NUCLEOTIDE SEQUENCE [LARGE SCALE GENOMIC DNA]</scope>
    <source>
        <strain evidence="2 3">IP1</strain>
    </source>
</reference>
<dbReference type="GeneID" id="14894056"/>
<organism evidence="2 3">
    <name type="scientific">Entamoeba invadens IP1</name>
    <dbReference type="NCBI Taxonomy" id="370355"/>
    <lineage>
        <taxon>Eukaryota</taxon>
        <taxon>Amoebozoa</taxon>
        <taxon>Evosea</taxon>
        <taxon>Archamoebae</taxon>
        <taxon>Mastigamoebida</taxon>
        <taxon>Entamoebidae</taxon>
        <taxon>Entamoeba</taxon>
    </lineage>
</organism>
<keyword evidence="1" id="KW-0175">Coiled coil</keyword>